<protein>
    <recommendedName>
        <fullName evidence="1">DUF4283 domain-containing protein</fullName>
    </recommendedName>
</protein>
<dbReference type="InterPro" id="IPR040256">
    <property type="entry name" value="At4g02000-like"/>
</dbReference>
<comment type="caution">
    <text evidence="2">The sequence shown here is derived from an EMBL/GenBank/DDBJ whole genome shotgun (WGS) entry which is preliminary data.</text>
</comment>
<dbReference type="InterPro" id="IPR025558">
    <property type="entry name" value="DUF4283"/>
</dbReference>
<reference evidence="2" key="2">
    <citation type="journal article" date="2024" name="Plant">
        <title>Genomic evolution and insights into agronomic trait innovations of Sesamum species.</title>
        <authorList>
            <person name="Miao H."/>
            <person name="Wang L."/>
            <person name="Qu L."/>
            <person name="Liu H."/>
            <person name="Sun Y."/>
            <person name="Le M."/>
            <person name="Wang Q."/>
            <person name="Wei S."/>
            <person name="Zheng Y."/>
            <person name="Lin W."/>
            <person name="Duan Y."/>
            <person name="Cao H."/>
            <person name="Xiong S."/>
            <person name="Wang X."/>
            <person name="Wei L."/>
            <person name="Li C."/>
            <person name="Ma Q."/>
            <person name="Ju M."/>
            <person name="Zhao R."/>
            <person name="Li G."/>
            <person name="Mu C."/>
            <person name="Tian Q."/>
            <person name="Mei H."/>
            <person name="Zhang T."/>
            <person name="Gao T."/>
            <person name="Zhang H."/>
        </authorList>
    </citation>
    <scope>NUCLEOTIDE SEQUENCE</scope>
    <source>
        <strain evidence="2">G02</strain>
    </source>
</reference>
<dbReference type="PANTHER" id="PTHR31286:SF165">
    <property type="entry name" value="DUF4283 DOMAIN-CONTAINING PROTEIN"/>
    <property type="match status" value="1"/>
</dbReference>
<sequence>MQNGEIIVRPSLESIRNGSQRWLTTAVGYFLGRRPYFPHVKEYVQSVWPMVREVTATSNGFFFFQFKTAAAMEEVIEGGPWLFQGQPIVLQKWEPGMVLRKLQHTQVPVWIKLRHLPVELWTTEGLSTVASGIGKPLYPDAITRACTRLDFARVCIMLDISSKLPKHIVIMVPHDDGGETACKVDVEYEWLPPKCTACMSLGHSTKGCPTTKPRPPPVSVFVQKPNVSREPLTKTPQARMAPPVTDASSNANEDKGKAIVLYNAFELIGLLETRVSVNNVARVQRGLLPRWKWFVDYAGPGNRIWLAWDDDFLGLDVLETGDQFIYCSVHIRSMHTHVLLAVVYGVNDVVGRRVLWGDMARLSHMVRTEPWLVGGILIRWWMSVRYVDSQEISGVPQRSFRIAYGTQASFPYRCRGNGLPGTTAVGTPGAFGSGWTAYWLMIDGWNDGRIPPI</sequence>
<organism evidence="2">
    <name type="scientific">Sesamum radiatum</name>
    <name type="common">Black benniseed</name>
    <dbReference type="NCBI Taxonomy" id="300843"/>
    <lineage>
        <taxon>Eukaryota</taxon>
        <taxon>Viridiplantae</taxon>
        <taxon>Streptophyta</taxon>
        <taxon>Embryophyta</taxon>
        <taxon>Tracheophyta</taxon>
        <taxon>Spermatophyta</taxon>
        <taxon>Magnoliopsida</taxon>
        <taxon>eudicotyledons</taxon>
        <taxon>Gunneridae</taxon>
        <taxon>Pentapetalae</taxon>
        <taxon>asterids</taxon>
        <taxon>lamiids</taxon>
        <taxon>Lamiales</taxon>
        <taxon>Pedaliaceae</taxon>
        <taxon>Sesamum</taxon>
    </lineage>
</organism>
<feature type="domain" description="DUF4283" evidence="1">
    <location>
        <begin position="20"/>
        <end position="97"/>
    </location>
</feature>
<dbReference type="PANTHER" id="PTHR31286">
    <property type="entry name" value="GLYCINE-RICH CELL WALL STRUCTURAL PROTEIN 1.8-LIKE"/>
    <property type="match status" value="1"/>
</dbReference>
<dbReference type="AlphaFoldDB" id="A0AAW2IQG0"/>
<accession>A0AAW2IQG0</accession>
<reference evidence="2" key="1">
    <citation type="submission" date="2020-06" db="EMBL/GenBank/DDBJ databases">
        <authorList>
            <person name="Li T."/>
            <person name="Hu X."/>
            <person name="Zhang T."/>
            <person name="Song X."/>
            <person name="Zhang H."/>
            <person name="Dai N."/>
            <person name="Sheng W."/>
            <person name="Hou X."/>
            <person name="Wei L."/>
        </authorList>
    </citation>
    <scope>NUCLEOTIDE SEQUENCE</scope>
    <source>
        <strain evidence="2">G02</strain>
        <tissue evidence="2">Leaf</tissue>
    </source>
</reference>
<evidence type="ECO:0000313" key="2">
    <source>
        <dbReference type="EMBL" id="KAL0284386.1"/>
    </source>
</evidence>
<gene>
    <name evidence="2" type="ORF">Sradi_7200400</name>
</gene>
<dbReference type="EMBL" id="JACGWJ010001147">
    <property type="protein sequence ID" value="KAL0284386.1"/>
    <property type="molecule type" value="Genomic_DNA"/>
</dbReference>
<evidence type="ECO:0000259" key="1">
    <source>
        <dbReference type="Pfam" id="PF14111"/>
    </source>
</evidence>
<name>A0AAW2IQG0_SESRA</name>
<proteinExistence type="predicted"/>
<dbReference type="Pfam" id="PF14111">
    <property type="entry name" value="DUF4283"/>
    <property type="match status" value="1"/>
</dbReference>